<comment type="catalytic activity">
    <reaction evidence="7">
        <text>L-lysyl-[lipoyl-carrier protein] + (R)-lipoate + ATP = N(6)-[(R)-lipoyl]-L-lysyl-[lipoyl-carrier protein] + AMP + diphosphate + H(+)</text>
        <dbReference type="Rhea" id="RHEA:49288"/>
        <dbReference type="Rhea" id="RHEA-COMP:10500"/>
        <dbReference type="Rhea" id="RHEA-COMP:10502"/>
        <dbReference type="ChEBI" id="CHEBI:15378"/>
        <dbReference type="ChEBI" id="CHEBI:29969"/>
        <dbReference type="ChEBI" id="CHEBI:30616"/>
        <dbReference type="ChEBI" id="CHEBI:33019"/>
        <dbReference type="ChEBI" id="CHEBI:83088"/>
        <dbReference type="ChEBI" id="CHEBI:83099"/>
        <dbReference type="ChEBI" id="CHEBI:456215"/>
        <dbReference type="EC" id="6.3.1.20"/>
    </reaction>
</comment>
<dbReference type="GO" id="GO:0016979">
    <property type="term" value="F:lipoate-protein ligase activity"/>
    <property type="evidence" value="ECO:0007669"/>
    <property type="project" value="UniProtKB-EC"/>
</dbReference>
<organism evidence="9 10">
    <name type="scientific">Spiroplasma syrphidicola EA-1</name>
    <dbReference type="NCBI Taxonomy" id="1276229"/>
    <lineage>
        <taxon>Bacteria</taxon>
        <taxon>Bacillati</taxon>
        <taxon>Mycoplasmatota</taxon>
        <taxon>Mollicutes</taxon>
        <taxon>Entomoplasmatales</taxon>
        <taxon>Spiroplasmataceae</taxon>
        <taxon>Spiroplasma</taxon>
    </lineage>
</organism>
<dbReference type="PANTHER" id="PTHR12561">
    <property type="entry name" value="LIPOATE-PROTEIN LIGASE"/>
    <property type="match status" value="1"/>
</dbReference>
<evidence type="ECO:0000256" key="5">
    <source>
        <dbReference type="ARBA" id="ARBA00022741"/>
    </source>
</evidence>
<dbReference type="GO" id="GO:0005524">
    <property type="term" value="F:ATP binding"/>
    <property type="evidence" value="ECO:0007669"/>
    <property type="project" value="UniProtKB-KW"/>
</dbReference>
<dbReference type="Pfam" id="PF21948">
    <property type="entry name" value="LplA-B_cat"/>
    <property type="match status" value="1"/>
</dbReference>
<dbReference type="AlphaFoldDB" id="R4U3B3"/>
<evidence type="ECO:0000256" key="6">
    <source>
        <dbReference type="ARBA" id="ARBA00022840"/>
    </source>
</evidence>
<evidence type="ECO:0000256" key="4">
    <source>
        <dbReference type="ARBA" id="ARBA00022598"/>
    </source>
</evidence>
<dbReference type="Gene3D" id="3.30.390.50">
    <property type="entry name" value="CO dehydrogenase flavoprotein, C-terminal domain"/>
    <property type="match status" value="1"/>
</dbReference>
<dbReference type="SUPFAM" id="SSF55681">
    <property type="entry name" value="Class II aaRS and biotin synthetases"/>
    <property type="match status" value="1"/>
</dbReference>
<dbReference type="Proteomes" id="UP000013963">
    <property type="component" value="Chromosome"/>
</dbReference>
<dbReference type="PATRIC" id="fig|1276229.3.peg.288"/>
<dbReference type="KEGG" id="ssyr:SSYRP_v1c02910"/>
<accession>R4U3B3</accession>
<dbReference type="UniPathway" id="UPA00537">
    <property type="reaction ID" value="UER00594"/>
</dbReference>
<dbReference type="GO" id="GO:0009249">
    <property type="term" value="P:protein lipoylation"/>
    <property type="evidence" value="ECO:0007669"/>
    <property type="project" value="InterPro"/>
</dbReference>
<dbReference type="GO" id="GO:0017118">
    <property type="term" value="F:lipoyltransferase activity"/>
    <property type="evidence" value="ECO:0007669"/>
    <property type="project" value="TreeGrafter"/>
</dbReference>
<proteinExistence type="predicted"/>
<dbReference type="InterPro" id="IPR004143">
    <property type="entry name" value="BPL_LPL_catalytic"/>
</dbReference>
<reference evidence="9 10" key="1">
    <citation type="journal article" date="2013" name="Genome Biol. Evol.">
        <title>Complete genomes of two dipteran-associated spiroplasmas provided insights into the origin, dynamics, and impacts of viral invasion in spiroplasma.</title>
        <authorList>
            <person name="Ku C."/>
            <person name="Lo W.S."/>
            <person name="Chen L.L."/>
            <person name="Kuo C.H."/>
        </authorList>
    </citation>
    <scope>NUCLEOTIDE SEQUENCE [LARGE SCALE GENOMIC DNA]</scope>
    <source>
        <strain evidence="9">EA-1</strain>
    </source>
</reference>
<dbReference type="InterPro" id="IPR004562">
    <property type="entry name" value="LipoylTrfase_LipoateP_Ligase"/>
</dbReference>
<dbReference type="Pfam" id="PF10437">
    <property type="entry name" value="Lip_prot_lig_C"/>
    <property type="match status" value="1"/>
</dbReference>
<dbReference type="HOGENOM" id="CLU_022986_0_2_14"/>
<dbReference type="STRING" id="1276229.SSYRP_v1c02910"/>
<evidence type="ECO:0000256" key="2">
    <source>
        <dbReference type="ARBA" id="ARBA00005124"/>
    </source>
</evidence>
<dbReference type="InterPro" id="IPR019491">
    <property type="entry name" value="Lipoate_protein_ligase_C"/>
</dbReference>
<dbReference type="EMBL" id="CP005078">
    <property type="protein sequence ID" value="AGM25887.1"/>
    <property type="molecule type" value="Genomic_DNA"/>
</dbReference>
<evidence type="ECO:0000313" key="10">
    <source>
        <dbReference type="Proteomes" id="UP000013963"/>
    </source>
</evidence>
<evidence type="ECO:0000256" key="1">
    <source>
        <dbReference type="ARBA" id="ARBA00005085"/>
    </source>
</evidence>
<keyword evidence="4 9" id="KW-0436">Ligase</keyword>
<dbReference type="PANTHER" id="PTHR12561:SF3">
    <property type="entry name" value="LIPOYLTRANSFERASE 1, MITOCHONDRIAL"/>
    <property type="match status" value="1"/>
</dbReference>
<gene>
    <name evidence="9" type="primary">lplA</name>
    <name evidence="9" type="ORF">SSYRP_v1c02910</name>
</gene>
<evidence type="ECO:0000313" key="9">
    <source>
        <dbReference type="EMBL" id="AGM25887.1"/>
    </source>
</evidence>
<dbReference type="PROSITE" id="PS51733">
    <property type="entry name" value="BPL_LPL_CATALYTIC"/>
    <property type="match status" value="1"/>
</dbReference>
<evidence type="ECO:0000256" key="7">
    <source>
        <dbReference type="ARBA" id="ARBA00048037"/>
    </source>
</evidence>
<comment type="pathway">
    <text evidence="1">Protein modification; protein lipoylation via exogenous pathway; protein N(6)-(lipoyl)lysine from lipoate: step 2/2.</text>
</comment>
<evidence type="ECO:0000256" key="3">
    <source>
        <dbReference type="ARBA" id="ARBA00012367"/>
    </source>
</evidence>
<dbReference type="EC" id="6.3.1.20" evidence="3"/>
<dbReference type="SUPFAM" id="SSF82649">
    <property type="entry name" value="SufE/NifU"/>
    <property type="match status" value="1"/>
</dbReference>
<sequence>MLCFKSNDNDVYFNLALDEYLLKSDLPTPILFLWKNHNTVIVGKNQNTYEEVNQKLANDDHVKVARRASGGGAVYQDDGNLCFSIILDKNSAMAKNYHTILQPFIDVLTKLGLNAQFAGKNDIEIDGKKISGNAQFQYKERLLHHGTFLFNVDLSKMGKYLNVDQSKIISKGIKSIPARVTNIKPLLKQDLSIDDFMDFIIQELIEQGTVVQAIPADIISAAHKLAEEKYRTWEWIYGKNPSFVFQNKIRFEGKGTLDVRMNVENSIIQEIKFFGDFLGWEGTEQLEAALVNCKYQIEDISKVLEHFDLAKIFGDKFTRAEILETIVHK</sequence>
<keyword evidence="6" id="KW-0067">ATP-binding</keyword>
<feature type="domain" description="BPL/LPL catalytic" evidence="8">
    <location>
        <begin position="25"/>
        <end position="212"/>
    </location>
</feature>
<dbReference type="InterPro" id="IPR045864">
    <property type="entry name" value="aa-tRNA-synth_II/BPL/LPL"/>
</dbReference>
<dbReference type="GO" id="GO:0005737">
    <property type="term" value="C:cytoplasm"/>
    <property type="evidence" value="ECO:0007669"/>
    <property type="project" value="TreeGrafter"/>
</dbReference>
<protein>
    <recommendedName>
        <fullName evidence="3">lipoate--protein ligase</fullName>
        <ecNumber evidence="3">6.3.1.20</ecNumber>
    </recommendedName>
</protein>
<dbReference type="RefSeq" id="WP_016340536.1">
    <property type="nucleotide sequence ID" value="NC_021284.1"/>
</dbReference>
<comment type="pathway">
    <text evidence="2">Protein modification; protein lipoylation via exogenous pathway; protein N(6)-(lipoyl)lysine from lipoate: step 1/2.</text>
</comment>
<dbReference type="Gene3D" id="3.30.930.10">
    <property type="entry name" value="Bira Bifunctional Protein, Domain 2"/>
    <property type="match status" value="1"/>
</dbReference>
<dbReference type="OrthoDB" id="9788148at2"/>
<dbReference type="NCBIfam" id="TIGR00545">
    <property type="entry name" value="lipoyltrans"/>
    <property type="match status" value="1"/>
</dbReference>
<dbReference type="CDD" id="cd16443">
    <property type="entry name" value="LplA"/>
    <property type="match status" value="1"/>
</dbReference>
<evidence type="ECO:0000259" key="8">
    <source>
        <dbReference type="PROSITE" id="PS51733"/>
    </source>
</evidence>
<name>R4U3B3_9MOLU</name>
<keyword evidence="5" id="KW-0547">Nucleotide-binding</keyword>
<dbReference type="eggNOG" id="COG0095">
    <property type="taxonomic scope" value="Bacteria"/>
</dbReference>
<keyword evidence="10" id="KW-1185">Reference proteome</keyword>